<evidence type="ECO:0000313" key="1">
    <source>
        <dbReference type="EMBL" id="ALS24972.1"/>
    </source>
</evidence>
<dbReference type="Proteomes" id="UP000061660">
    <property type="component" value="Chromosome"/>
</dbReference>
<dbReference type="KEGG" id="pnp:IJ22_47100"/>
<gene>
    <name evidence="1" type="ORF">IJ22_47100</name>
</gene>
<dbReference type="EMBL" id="CP013652">
    <property type="protein sequence ID" value="ALS24972.1"/>
    <property type="molecule type" value="Genomic_DNA"/>
</dbReference>
<name>A0A0U2UPJ8_9BACL</name>
<proteinExistence type="predicted"/>
<dbReference type="OrthoDB" id="10021442at2"/>
<dbReference type="PATRIC" id="fig|162209.4.peg.4958"/>
<reference evidence="2" key="1">
    <citation type="submission" date="2015-12" db="EMBL/GenBank/DDBJ databases">
        <title>Complete genome sequences of two moderately thermophilic Paenibacillus species.</title>
        <authorList>
            <person name="Butler R.III."/>
            <person name="Wang J."/>
            <person name="Stark B.C."/>
            <person name="Pombert J.-F."/>
        </authorList>
    </citation>
    <scope>NUCLEOTIDE SEQUENCE [LARGE SCALE GENOMIC DNA]</scope>
    <source>
        <strain evidence="2">32O-Y</strain>
    </source>
</reference>
<reference evidence="1 2" key="2">
    <citation type="journal article" date="2016" name="Genome Announc.">
        <title>Complete Genome Sequences of Two Interactive Moderate Thermophiles, Paenibacillus napthalenovorans 32O-Y and Paenibacillus sp. 32O-W.</title>
        <authorList>
            <person name="Butler R.R.III."/>
            <person name="Wang J."/>
            <person name="Stark B.C."/>
            <person name="Pombert J.F."/>
        </authorList>
    </citation>
    <scope>NUCLEOTIDE SEQUENCE [LARGE SCALE GENOMIC DNA]</scope>
    <source>
        <strain evidence="1 2">32O-Y</strain>
    </source>
</reference>
<accession>A0A0U2UPJ8</accession>
<evidence type="ECO:0000313" key="2">
    <source>
        <dbReference type="Proteomes" id="UP000061660"/>
    </source>
</evidence>
<protein>
    <submittedName>
        <fullName evidence="1">Uncharacterized protein</fullName>
    </submittedName>
</protein>
<organism evidence="1 2">
    <name type="scientific">Paenibacillus naphthalenovorans</name>
    <dbReference type="NCBI Taxonomy" id="162209"/>
    <lineage>
        <taxon>Bacteria</taxon>
        <taxon>Bacillati</taxon>
        <taxon>Bacillota</taxon>
        <taxon>Bacilli</taxon>
        <taxon>Bacillales</taxon>
        <taxon>Paenibacillaceae</taxon>
        <taxon>Paenibacillus</taxon>
    </lineage>
</organism>
<keyword evidence="2" id="KW-1185">Reference proteome</keyword>
<dbReference type="RefSeq" id="WP_062410444.1">
    <property type="nucleotide sequence ID" value="NZ_BJCS01000014.1"/>
</dbReference>
<dbReference type="AlphaFoldDB" id="A0A0U2UPJ8"/>
<sequence length="524" mass="61601">MDKDEIITKLSGEIIGAVLEHNAKIKQTNEISDRIRNYINELGDNIKTYILEHSLNQYQGKIDWYHEEYSQIIIKHLEGIDAADVTGRKLNELINKIGEVTREIEQVFEENMDFYTDHVHPVMVAAVTLQIAVYSELSKRCGDYTGQLFILRSMVYFLEKTKKFYEHKYAKSLDRNNNYMDHSLHPDFETYKKLVNHRKELEHQRYVQWINLNGDFKFKATDEAPAYGNFTFDRCPNYAIKEVENKVNALAVNNKDGRLDNPSIIKDVHDIPARSSSTFTVTMKSTIPNRTLQLAIHELTQGEYVNGAAENKVAGEDWSEHSIKYEKQRDDTFLRFEIYWFDKAEDDLLIRHTYVDFTQVEPLVPDIKYAEILPFPDYCSLRHRSTHKAVYFHADPHYASSLYCAANDAEKTFASPSVYFDLVMMWASDWARLDVTFEAYLKTRKDIGREIHLCIHELHPLGEGNYDIKNSVWSPAFRLTNDWKRYHLTCIRQHHTHIRCEIYWSDHDEVDMMLRDARVHFTVK</sequence>